<keyword evidence="3" id="KW-1185">Reference proteome</keyword>
<reference evidence="2" key="1">
    <citation type="journal article" date="2023" name="IScience">
        <title>Live-bearing cockroach genome reveals convergent evolutionary mechanisms linked to viviparity in insects and beyond.</title>
        <authorList>
            <person name="Fouks B."/>
            <person name="Harrison M.C."/>
            <person name="Mikhailova A.A."/>
            <person name="Marchal E."/>
            <person name="English S."/>
            <person name="Carruthers M."/>
            <person name="Jennings E.C."/>
            <person name="Chiamaka E.L."/>
            <person name="Frigard R.A."/>
            <person name="Pippel M."/>
            <person name="Attardo G.M."/>
            <person name="Benoit J.B."/>
            <person name="Bornberg-Bauer E."/>
            <person name="Tobe S.S."/>
        </authorList>
    </citation>
    <scope>NUCLEOTIDE SEQUENCE</scope>
    <source>
        <strain evidence="2">Stay&amp;Tobe</strain>
    </source>
</reference>
<accession>A0AAD7ZBW2</accession>
<protein>
    <submittedName>
        <fullName evidence="2">Uncharacterized protein</fullName>
    </submittedName>
</protein>
<dbReference type="EMBL" id="JASPKZ010009357">
    <property type="protein sequence ID" value="KAJ9577471.1"/>
    <property type="molecule type" value="Genomic_DNA"/>
</dbReference>
<dbReference type="Proteomes" id="UP001233999">
    <property type="component" value="Unassembled WGS sequence"/>
</dbReference>
<proteinExistence type="predicted"/>
<dbReference type="PANTHER" id="PTHR35354">
    <property type="entry name" value="RGD1561648"/>
    <property type="match status" value="1"/>
</dbReference>
<organism evidence="2 3">
    <name type="scientific">Diploptera punctata</name>
    <name type="common">Pacific beetle cockroach</name>
    <dbReference type="NCBI Taxonomy" id="6984"/>
    <lineage>
        <taxon>Eukaryota</taxon>
        <taxon>Metazoa</taxon>
        <taxon>Ecdysozoa</taxon>
        <taxon>Arthropoda</taxon>
        <taxon>Hexapoda</taxon>
        <taxon>Insecta</taxon>
        <taxon>Pterygota</taxon>
        <taxon>Neoptera</taxon>
        <taxon>Polyneoptera</taxon>
        <taxon>Dictyoptera</taxon>
        <taxon>Blattodea</taxon>
        <taxon>Blaberoidea</taxon>
        <taxon>Blaberidae</taxon>
        <taxon>Diplopterinae</taxon>
        <taxon>Diploptera</taxon>
    </lineage>
</organism>
<evidence type="ECO:0000313" key="3">
    <source>
        <dbReference type="Proteomes" id="UP001233999"/>
    </source>
</evidence>
<feature type="non-terminal residue" evidence="2">
    <location>
        <position position="1"/>
    </location>
</feature>
<reference evidence="2" key="2">
    <citation type="submission" date="2023-05" db="EMBL/GenBank/DDBJ databases">
        <authorList>
            <person name="Fouks B."/>
        </authorList>
    </citation>
    <scope>NUCLEOTIDE SEQUENCE</scope>
    <source>
        <strain evidence="2">Stay&amp;Tobe</strain>
        <tissue evidence="2">Testes</tissue>
    </source>
</reference>
<feature type="compositionally biased region" description="Polar residues" evidence="1">
    <location>
        <begin position="39"/>
        <end position="55"/>
    </location>
</feature>
<dbReference type="AlphaFoldDB" id="A0AAD7ZBW2"/>
<dbReference type="PANTHER" id="PTHR35354:SF1">
    <property type="entry name" value="RGD1561648"/>
    <property type="match status" value="1"/>
</dbReference>
<evidence type="ECO:0000256" key="1">
    <source>
        <dbReference type="SAM" id="MobiDB-lite"/>
    </source>
</evidence>
<sequence>EHDLAEFLKGEQRDTCQHVRVRHGKVHNLQDVKEEQDQVENTTQNVSKCNRNNWKSHPPGKRSLGRPFKQEDDTASNGEVTRESPDISALLQRVSSARPHIPRSRSSLAQYTNPQHLVPEKLNRRAHSSLDKPRIRRPPEVEVLLRPDNMNFGSQTDIHIYILQGGSTLLNQLQSCWCARLLSSTLEIAERKTTALTGGRDTRKLERVYEHFKRELLDPNNSADHSFDLLQELHVGLQRNPDLKKIFWKDQMLYHYLTQRLQMALMSEHTDDSDNILTERTEELECAALALDILLLTLQDSDSVQDKVQMFLFNSGSMLKRLLLLMVMPPHIPLRYRNTCSHMLEDFHEFSSSGWSNLPEAEVNYHHLIIILFIMFSLLRINSKYLIRLLAEVTNISTAILYELLLTLRNFVHNNPNLKINKLLEGVALECHLKRSVTQLLAMLFPPQAHRLKPLEAVLVYQHFYVLKCLMENLSRVRDYIQEQFQEEFRYYIHWSRVGRKLSDNYPIKRLLQQLVDGVHQLASTKYS</sequence>
<dbReference type="InterPro" id="IPR027878">
    <property type="entry name" value="DUF4551"/>
</dbReference>
<dbReference type="Pfam" id="PF15087">
    <property type="entry name" value="DUF4551"/>
    <property type="match status" value="1"/>
</dbReference>
<comment type="caution">
    <text evidence="2">The sequence shown here is derived from an EMBL/GenBank/DDBJ whole genome shotgun (WGS) entry which is preliminary data.</text>
</comment>
<gene>
    <name evidence="2" type="ORF">L9F63_005972</name>
</gene>
<evidence type="ECO:0000313" key="2">
    <source>
        <dbReference type="EMBL" id="KAJ9577471.1"/>
    </source>
</evidence>
<name>A0AAD7ZBW2_DIPPU</name>
<feature type="region of interest" description="Disordered" evidence="1">
    <location>
        <begin position="35"/>
        <end position="87"/>
    </location>
</feature>